<gene>
    <name evidence="1" type="ORF">KUCAC02_025532</name>
</gene>
<sequence>MYRRVPDRKTSATTNDTRISGHEAEDTSTATESDSENQPARAAAATGSDTRAVSLNSLFGEDYFTQDPDHNEIVTDSDCTETTESYTKTTGQVLSPLSRA</sequence>
<evidence type="ECO:0000313" key="2">
    <source>
        <dbReference type="Proteomes" id="UP001057452"/>
    </source>
</evidence>
<reference evidence="1" key="1">
    <citation type="submission" date="2022-05" db="EMBL/GenBank/DDBJ databases">
        <title>Chromosome-level genome of Chaenocephalus aceratus.</title>
        <authorList>
            <person name="Park H."/>
        </authorList>
    </citation>
    <scope>NUCLEOTIDE SEQUENCE</scope>
    <source>
        <strain evidence="1">KU_202001</strain>
    </source>
</reference>
<accession>A0ACB9VUI3</accession>
<name>A0ACB9VUI3_CHAAC</name>
<organism evidence="1 2">
    <name type="scientific">Chaenocephalus aceratus</name>
    <name type="common">Blackfin icefish</name>
    <name type="synonym">Chaenichthys aceratus</name>
    <dbReference type="NCBI Taxonomy" id="36190"/>
    <lineage>
        <taxon>Eukaryota</taxon>
        <taxon>Metazoa</taxon>
        <taxon>Chordata</taxon>
        <taxon>Craniata</taxon>
        <taxon>Vertebrata</taxon>
        <taxon>Euteleostomi</taxon>
        <taxon>Actinopterygii</taxon>
        <taxon>Neopterygii</taxon>
        <taxon>Teleostei</taxon>
        <taxon>Neoteleostei</taxon>
        <taxon>Acanthomorphata</taxon>
        <taxon>Eupercaria</taxon>
        <taxon>Perciformes</taxon>
        <taxon>Notothenioidei</taxon>
        <taxon>Channichthyidae</taxon>
        <taxon>Chaenocephalus</taxon>
    </lineage>
</organism>
<feature type="non-terminal residue" evidence="1">
    <location>
        <position position="100"/>
    </location>
</feature>
<protein>
    <submittedName>
        <fullName evidence="1">Uncharacterized protein</fullName>
    </submittedName>
</protein>
<dbReference type="EMBL" id="CM043799">
    <property type="protein sequence ID" value="KAI4803885.1"/>
    <property type="molecule type" value="Genomic_DNA"/>
</dbReference>
<comment type="caution">
    <text evidence="1">The sequence shown here is derived from an EMBL/GenBank/DDBJ whole genome shotgun (WGS) entry which is preliminary data.</text>
</comment>
<dbReference type="Proteomes" id="UP001057452">
    <property type="component" value="Chromosome 15"/>
</dbReference>
<keyword evidence="2" id="KW-1185">Reference proteome</keyword>
<evidence type="ECO:0000313" key="1">
    <source>
        <dbReference type="EMBL" id="KAI4803885.1"/>
    </source>
</evidence>
<proteinExistence type="predicted"/>